<dbReference type="SMART" id="SM00208">
    <property type="entry name" value="TNFR"/>
    <property type="match status" value="3"/>
</dbReference>
<keyword evidence="2" id="KW-0472">Membrane</keyword>
<dbReference type="PANTHER" id="PTHR47139:SF4">
    <property type="entry name" value="TUMOR NECROSIS FACTOR RECEPTOR SUPERFAMILY MEMBER 9 ISOFORM X1-RELATED"/>
    <property type="match status" value="1"/>
</dbReference>
<reference evidence="6" key="1">
    <citation type="submission" date="2013-03" db="EMBL/GenBank/DDBJ databases">
        <authorList>
            <person name="Jeffery W."/>
            <person name="Warren W."/>
            <person name="Wilson R.K."/>
        </authorList>
    </citation>
    <scope>NUCLEOTIDE SEQUENCE</scope>
    <source>
        <strain evidence="6">female</strain>
    </source>
</reference>
<dbReference type="PROSITE" id="PS50050">
    <property type="entry name" value="TNFR_NGFR_2"/>
    <property type="match status" value="1"/>
</dbReference>
<evidence type="ECO:0000256" key="2">
    <source>
        <dbReference type="SAM" id="Phobius"/>
    </source>
</evidence>
<dbReference type="Proteomes" id="UP000018467">
    <property type="component" value="Unassembled WGS sequence"/>
</dbReference>
<evidence type="ECO:0000259" key="4">
    <source>
        <dbReference type="PROSITE" id="PS50050"/>
    </source>
</evidence>
<accession>A0A3B1IPU0</accession>
<keyword evidence="6" id="KW-1185">Reference proteome</keyword>
<evidence type="ECO:0000313" key="5">
    <source>
        <dbReference type="Ensembl" id="ENSAMXP00000031993.1"/>
    </source>
</evidence>
<dbReference type="Pfam" id="PF00020">
    <property type="entry name" value="TNFR_c6"/>
    <property type="match status" value="2"/>
</dbReference>
<dbReference type="SUPFAM" id="SSF57586">
    <property type="entry name" value="TNF receptor-like"/>
    <property type="match status" value="2"/>
</dbReference>
<dbReference type="AlphaFoldDB" id="A0A3B1IPU0"/>
<dbReference type="STRING" id="7994.ENSAMXP00000031993"/>
<organism evidence="5 6">
    <name type="scientific">Astyanax mexicanus</name>
    <name type="common">Blind cave fish</name>
    <name type="synonym">Astyanax fasciatus mexicanus</name>
    <dbReference type="NCBI Taxonomy" id="7994"/>
    <lineage>
        <taxon>Eukaryota</taxon>
        <taxon>Metazoa</taxon>
        <taxon>Chordata</taxon>
        <taxon>Craniata</taxon>
        <taxon>Vertebrata</taxon>
        <taxon>Euteleostomi</taxon>
        <taxon>Actinopterygii</taxon>
        <taxon>Neopterygii</taxon>
        <taxon>Teleostei</taxon>
        <taxon>Ostariophysi</taxon>
        <taxon>Characiformes</taxon>
        <taxon>Characoidei</taxon>
        <taxon>Acestrorhamphidae</taxon>
        <taxon>Acestrorhamphinae</taxon>
        <taxon>Astyanax</taxon>
    </lineage>
</organism>
<dbReference type="Ensembl" id="ENSAMXT00000046412.1">
    <property type="protein sequence ID" value="ENSAMXP00000031993.1"/>
    <property type="gene ID" value="ENSAMXG00000039793.1"/>
</dbReference>
<keyword evidence="1" id="KW-1015">Disulfide bond</keyword>
<dbReference type="PROSITE" id="PS00652">
    <property type="entry name" value="TNFR_NGFR_1"/>
    <property type="match status" value="1"/>
</dbReference>
<sequence length="284" mass="31075">MWCILVVMLVLRLALGQQVESGCEDWYKEPRSSNDVCCNRCKPGNRLVNHCGADPKALCEVCENGTYITDGNQKMCQRCRVCTAPMRVKQACTFSSDTVCECDQGLRCGDDQCSYCIQECGKGEEPSDKRGCRPCPEGTFNSEIHHVCVKWSSSCSSPDQKIIAQGTAVSDIVCGPKDDPKPITPAAKPTKIQPDSIDISPWTTMGIAIICAFLILFIAMILITGIVCKNGEKLKTAPEHEKAPLGWMQTPESEQCSYCSPQEEEGSSSDLSLVSVDKPFELVV</sequence>
<dbReference type="InterPro" id="IPR001368">
    <property type="entry name" value="TNFR/NGFR_Cys_rich_reg"/>
</dbReference>
<feature type="domain" description="TNFR-Cys" evidence="4">
    <location>
        <begin position="61"/>
        <end position="100"/>
    </location>
</feature>
<dbReference type="Ensembl" id="ENSAMXT00000052155.1">
    <property type="protein sequence ID" value="ENSAMXP00000053650.1"/>
    <property type="gene ID" value="ENSAMXG00000039793.1"/>
</dbReference>
<name>A0A3B1IPU0_ASTMX</name>
<dbReference type="Bgee" id="ENSAMXG00000039793">
    <property type="expression patterns" value="Expressed in mesonephros and 4 other cell types or tissues"/>
</dbReference>
<dbReference type="PANTHER" id="PTHR47139">
    <property type="entry name" value="TUMOR NECROSIS FACTOR RECEPTOR SUPERFAMILY MEMBER 9"/>
    <property type="match status" value="1"/>
</dbReference>
<proteinExistence type="predicted"/>
<dbReference type="GO" id="GO:0042127">
    <property type="term" value="P:regulation of cell population proliferation"/>
    <property type="evidence" value="ECO:0007669"/>
    <property type="project" value="TreeGrafter"/>
</dbReference>
<comment type="caution">
    <text evidence="1">Lacks conserved residue(s) required for the propagation of feature annotation.</text>
</comment>
<protein>
    <submittedName>
        <fullName evidence="5">Tumor necrosis factor receptor superfamily, member 9b</fullName>
    </submittedName>
</protein>
<evidence type="ECO:0000313" key="6">
    <source>
        <dbReference type="Proteomes" id="UP000018467"/>
    </source>
</evidence>
<feature type="disulfide bond" evidence="1">
    <location>
        <begin position="82"/>
        <end position="100"/>
    </location>
</feature>
<feature type="disulfide bond" evidence="1">
    <location>
        <begin position="79"/>
        <end position="92"/>
    </location>
</feature>
<evidence type="ECO:0000256" key="1">
    <source>
        <dbReference type="PROSITE-ProRule" id="PRU00206"/>
    </source>
</evidence>
<reference evidence="5" key="3">
    <citation type="submission" date="2025-05" db="UniProtKB">
        <authorList>
            <consortium name="Ensembl"/>
        </authorList>
    </citation>
    <scope>IDENTIFICATION</scope>
</reference>
<keyword evidence="2" id="KW-0812">Transmembrane</keyword>
<dbReference type="Gene3D" id="2.10.50.10">
    <property type="entry name" value="Tumor Necrosis Factor Receptor, subunit A, domain 2"/>
    <property type="match status" value="2"/>
</dbReference>
<keyword evidence="3" id="KW-0732">Signal</keyword>
<reference evidence="6" key="2">
    <citation type="journal article" date="2014" name="Nat. Commun.">
        <title>The cavefish genome reveals candidate genes for eye loss.</title>
        <authorList>
            <person name="McGaugh S.E."/>
            <person name="Gross J.B."/>
            <person name="Aken B."/>
            <person name="Blin M."/>
            <person name="Borowsky R."/>
            <person name="Chalopin D."/>
            <person name="Hinaux H."/>
            <person name="Jeffery W.R."/>
            <person name="Keene A."/>
            <person name="Ma L."/>
            <person name="Minx P."/>
            <person name="Murphy D."/>
            <person name="O'Quin K.E."/>
            <person name="Retaux S."/>
            <person name="Rohner N."/>
            <person name="Searle S.M."/>
            <person name="Stahl B.A."/>
            <person name="Tabin C."/>
            <person name="Volff J.N."/>
            <person name="Yoshizawa M."/>
            <person name="Warren W.C."/>
        </authorList>
    </citation>
    <scope>NUCLEOTIDE SEQUENCE [LARGE SCALE GENOMIC DNA]</scope>
    <source>
        <strain evidence="6">female</strain>
    </source>
</reference>
<feature type="transmembrane region" description="Helical" evidence="2">
    <location>
        <begin position="202"/>
        <end position="228"/>
    </location>
</feature>
<feature type="repeat" description="TNFR-Cys" evidence="1">
    <location>
        <begin position="61"/>
        <end position="100"/>
    </location>
</feature>
<evidence type="ECO:0000256" key="3">
    <source>
        <dbReference type="SAM" id="SignalP"/>
    </source>
</evidence>
<keyword evidence="2" id="KW-1133">Transmembrane helix</keyword>
<feature type="signal peptide" evidence="3">
    <location>
        <begin position="1"/>
        <end position="16"/>
    </location>
</feature>
<dbReference type="GO" id="GO:0038023">
    <property type="term" value="F:signaling receptor activity"/>
    <property type="evidence" value="ECO:0007669"/>
    <property type="project" value="TreeGrafter"/>
</dbReference>
<feature type="chain" id="PRO_5044588377" evidence="3">
    <location>
        <begin position="17"/>
        <end position="284"/>
    </location>
</feature>
<dbReference type="GeneTree" id="ENSGT00940000166327"/>